<dbReference type="AlphaFoldDB" id="I9SU93"/>
<accession>I9SU93</accession>
<dbReference type="EMBL" id="AGXV01000038">
    <property type="protein sequence ID" value="EIY59826.1"/>
    <property type="molecule type" value="Genomic_DNA"/>
</dbReference>
<keyword evidence="2" id="KW-1185">Reference proteome</keyword>
<organism evidence="1 2">
    <name type="scientific">Bacteroides salyersiae CL02T12C01</name>
    <dbReference type="NCBI Taxonomy" id="997887"/>
    <lineage>
        <taxon>Bacteria</taxon>
        <taxon>Pseudomonadati</taxon>
        <taxon>Bacteroidota</taxon>
        <taxon>Bacteroidia</taxon>
        <taxon>Bacteroidales</taxon>
        <taxon>Bacteroidaceae</taxon>
        <taxon>Bacteroides</taxon>
    </lineage>
</organism>
<reference evidence="1 2" key="1">
    <citation type="submission" date="2012-02" db="EMBL/GenBank/DDBJ databases">
        <title>The Genome Sequence of Bacteroides salyersiae CL02T12C01.</title>
        <authorList>
            <consortium name="The Broad Institute Genome Sequencing Platform"/>
            <person name="Earl A."/>
            <person name="Ward D."/>
            <person name="Feldgarden M."/>
            <person name="Gevers D."/>
            <person name="Zitomersky N.L."/>
            <person name="Coyne M.J."/>
            <person name="Comstock L.E."/>
            <person name="Young S.K."/>
            <person name="Zeng Q."/>
            <person name="Gargeya S."/>
            <person name="Fitzgerald M."/>
            <person name="Haas B."/>
            <person name="Abouelleil A."/>
            <person name="Alvarado L."/>
            <person name="Arachchi H.M."/>
            <person name="Berlin A."/>
            <person name="Chapman S.B."/>
            <person name="Gearin G."/>
            <person name="Goldberg J."/>
            <person name="Griggs A."/>
            <person name="Gujja S."/>
            <person name="Hansen M."/>
            <person name="Heiman D."/>
            <person name="Howarth C."/>
            <person name="Larimer J."/>
            <person name="Lui A."/>
            <person name="MacDonald P.J.P."/>
            <person name="McCowen C."/>
            <person name="Montmayeur A."/>
            <person name="Murphy C."/>
            <person name="Neiman D."/>
            <person name="Pearson M."/>
            <person name="Priest M."/>
            <person name="Roberts A."/>
            <person name="Saif S."/>
            <person name="Shea T."/>
            <person name="Sisk P."/>
            <person name="Stolte C."/>
            <person name="Sykes S."/>
            <person name="Wortman J."/>
            <person name="Nusbaum C."/>
            <person name="Birren B."/>
        </authorList>
    </citation>
    <scope>NUCLEOTIDE SEQUENCE [LARGE SCALE GENOMIC DNA]</scope>
    <source>
        <strain evidence="1 2">CL02T12C01</strain>
    </source>
</reference>
<protein>
    <submittedName>
        <fullName evidence="1">Uncharacterized protein</fullName>
    </submittedName>
</protein>
<evidence type="ECO:0000313" key="2">
    <source>
        <dbReference type="Proteomes" id="UP000005150"/>
    </source>
</evidence>
<name>I9SU93_9BACE</name>
<gene>
    <name evidence="1" type="ORF">HMPREF1071_03305</name>
</gene>
<dbReference type="HOGENOM" id="CLU_3363317_0_0_10"/>
<comment type="caution">
    <text evidence="1">The sequence shown here is derived from an EMBL/GenBank/DDBJ whole genome shotgun (WGS) entry which is preliminary data.</text>
</comment>
<proteinExistence type="predicted"/>
<dbReference type="Proteomes" id="UP000005150">
    <property type="component" value="Unassembled WGS sequence"/>
</dbReference>
<evidence type="ECO:0000313" key="1">
    <source>
        <dbReference type="EMBL" id="EIY59826.1"/>
    </source>
</evidence>
<sequence>MYYDKICHWYSLVFAFTGLISVECDTLLITTKYHL</sequence>